<reference evidence="2" key="2">
    <citation type="submission" date="2022-11" db="EMBL/GenBank/DDBJ databases">
        <title>Genomic repertoires linked with pathogenic potency of arthritogenic Prevotella copri isolated from the gut of rheumatoid arthritis patients.</title>
        <authorList>
            <person name="Nii T."/>
            <person name="Maeda Y."/>
            <person name="Motooka D."/>
            <person name="Naito M."/>
            <person name="Matsumoto Y."/>
            <person name="Ogawa T."/>
            <person name="Oguro-Igashira E."/>
            <person name="Kishikawa T."/>
            <person name="Yamashita M."/>
            <person name="Koizumi S."/>
            <person name="Kurakawa T."/>
            <person name="Okumura R."/>
            <person name="Kayama H."/>
            <person name="Murakami M."/>
            <person name="Sakaguchi T."/>
            <person name="Das B."/>
            <person name="Nakamura S."/>
            <person name="Okada Y."/>
            <person name="Kumanogoh A."/>
            <person name="Takeda K."/>
        </authorList>
    </citation>
    <scope>NUCLEOTIDE SEQUENCE</scope>
    <source>
        <strain evidence="2">N016-13</strain>
    </source>
</reference>
<dbReference type="AlphaFoldDB" id="A0A3E5E7B3"/>
<reference evidence="3 4" key="1">
    <citation type="submission" date="2018-08" db="EMBL/GenBank/DDBJ databases">
        <title>A genome reference for cultivated species of the human gut microbiota.</title>
        <authorList>
            <person name="Zou Y."/>
            <person name="Xue W."/>
            <person name="Luo G."/>
        </authorList>
    </citation>
    <scope>NUCLEOTIDE SEQUENCE [LARGE SCALE GENOMIC DNA]</scope>
    <source>
        <strain evidence="3 4">AF24-12</strain>
    </source>
</reference>
<sequence length="81" mass="9626">MRKFFKDNIWLFAIVAAILVIQGILGYYRKNQVAEMNRLSGKEKVKGRDISRTIDEFKYKGKTYTFVIYERGVNMEVRELK</sequence>
<evidence type="ECO:0000313" key="2">
    <source>
        <dbReference type="EMBL" id="MCW4092813.1"/>
    </source>
</evidence>
<dbReference type="EMBL" id="JAPDUS010000005">
    <property type="protein sequence ID" value="MCW4092813.1"/>
    <property type="molecule type" value="Genomic_DNA"/>
</dbReference>
<feature type="transmembrane region" description="Helical" evidence="1">
    <location>
        <begin position="9"/>
        <end position="28"/>
    </location>
</feature>
<protein>
    <submittedName>
        <fullName evidence="3">Uncharacterized protein</fullName>
    </submittedName>
</protein>
<evidence type="ECO:0000313" key="4">
    <source>
        <dbReference type="Proteomes" id="UP000283872"/>
    </source>
</evidence>
<gene>
    <name evidence="3" type="ORF">DWY11_05315</name>
    <name evidence="2" type="ORF">ONT05_04425</name>
</gene>
<dbReference type="Proteomes" id="UP000283872">
    <property type="component" value="Unassembled WGS sequence"/>
</dbReference>
<dbReference type="Proteomes" id="UP001209074">
    <property type="component" value="Unassembled WGS sequence"/>
</dbReference>
<evidence type="ECO:0000313" key="3">
    <source>
        <dbReference type="EMBL" id="RGS17046.1"/>
    </source>
</evidence>
<dbReference type="EMBL" id="QRVA01000009">
    <property type="protein sequence ID" value="RGS17046.1"/>
    <property type="molecule type" value="Genomic_DNA"/>
</dbReference>
<keyword evidence="1" id="KW-1133">Transmembrane helix</keyword>
<name>A0A3E5E7B3_9BACT</name>
<comment type="caution">
    <text evidence="3">The sequence shown here is derived from an EMBL/GenBank/DDBJ whole genome shotgun (WGS) entry which is preliminary data.</text>
</comment>
<proteinExistence type="predicted"/>
<organism evidence="3 4">
    <name type="scientific">Segatella copri</name>
    <dbReference type="NCBI Taxonomy" id="165179"/>
    <lineage>
        <taxon>Bacteria</taxon>
        <taxon>Pseudomonadati</taxon>
        <taxon>Bacteroidota</taxon>
        <taxon>Bacteroidia</taxon>
        <taxon>Bacteroidales</taxon>
        <taxon>Prevotellaceae</taxon>
        <taxon>Segatella</taxon>
    </lineage>
</organism>
<dbReference type="RefSeq" id="WP_117586517.1">
    <property type="nucleotide sequence ID" value="NZ_CP042464.1"/>
</dbReference>
<keyword evidence="1" id="KW-0812">Transmembrane</keyword>
<keyword evidence="1" id="KW-0472">Membrane</keyword>
<accession>A0A3E5E7B3</accession>
<evidence type="ECO:0000256" key="1">
    <source>
        <dbReference type="SAM" id="Phobius"/>
    </source>
</evidence>